<comment type="caution">
    <text evidence="4">The sequence shown here is derived from an EMBL/GenBank/DDBJ whole genome shotgun (WGS) entry which is preliminary data.</text>
</comment>
<accession>A0ABT5LI17</accession>
<dbReference type="CDD" id="cd00093">
    <property type="entry name" value="HTH_XRE"/>
    <property type="match status" value="1"/>
</dbReference>
<dbReference type="RefSeq" id="WP_273556023.1">
    <property type="nucleotide sequence ID" value="NZ_JAQRFI010000044.1"/>
</dbReference>
<keyword evidence="3" id="KW-0804">Transcription</keyword>
<evidence type="ECO:0000256" key="1">
    <source>
        <dbReference type="ARBA" id="ARBA00023015"/>
    </source>
</evidence>
<keyword evidence="5" id="KW-1185">Reference proteome</keyword>
<gene>
    <name evidence="4" type="primary">nadS</name>
    <name evidence="4" type="ORF">PSI23_16015</name>
</gene>
<keyword evidence="2" id="KW-0238">DNA-binding</keyword>
<evidence type="ECO:0000313" key="5">
    <source>
        <dbReference type="Proteomes" id="UP001217178"/>
    </source>
</evidence>
<organism evidence="4 5">
    <name type="scientific">Xenorhabdus yunnanensis</name>
    <dbReference type="NCBI Taxonomy" id="3025878"/>
    <lineage>
        <taxon>Bacteria</taxon>
        <taxon>Pseudomonadati</taxon>
        <taxon>Pseudomonadota</taxon>
        <taxon>Gammaproteobacteria</taxon>
        <taxon>Enterobacterales</taxon>
        <taxon>Morganellaceae</taxon>
        <taxon>Xenorhabdus</taxon>
    </lineage>
</organism>
<dbReference type="NCBIfam" id="NF041265">
    <property type="entry name" value="NadS"/>
    <property type="match status" value="1"/>
</dbReference>
<dbReference type="InterPro" id="IPR010982">
    <property type="entry name" value="Lambda_DNA-bd_dom_sf"/>
</dbReference>
<dbReference type="InterPro" id="IPR001387">
    <property type="entry name" value="Cro/C1-type_HTH"/>
</dbReference>
<evidence type="ECO:0000256" key="2">
    <source>
        <dbReference type="ARBA" id="ARBA00023125"/>
    </source>
</evidence>
<dbReference type="Proteomes" id="UP001217178">
    <property type="component" value="Unassembled WGS sequence"/>
</dbReference>
<dbReference type="SUPFAM" id="SSF47413">
    <property type="entry name" value="lambda repressor-like DNA-binding domains"/>
    <property type="match status" value="1"/>
</dbReference>
<sequence length="98" mass="11176">MEKELFAELLSGVNEMVEIENGKIQPKLEHVHRHAIPNVKSIRESIGMGRQEFADMIGASFWSLKSWEQKRRIPSGMALKMLCLIEKNPSIVDTLKSL</sequence>
<dbReference type="PANTHER" id="PTHR36511:SF3">
    <property type="entry name" value="ANTITOXIN HIGA-2"/>
    <property type="match status" value="1"/>
</dbReference>
<dbReference type="InterPro" id="IPR052359">
    <property type="entry name" value="HTH-type_reg/antitoxin"/>
</dbReference>
<dbReference type="Gene3D" id="1.10.260.40">
    <property type="entry name" value="lambda repressor-like DNA-binding domains"/>
    <property type="match status" value="1"/>
</dbReference>
<dbReference type="EMBL" id="JAQRFI010000044">
    <property type="protein sequence ID" value="MDC9590749.1"/>
    <property type="molecule type" value="Genomic_DNA"/>
</dbReference>
<dbReference type="PANTHER" id="PTHR36511">
    <property type="entry name" value="MERR FAMILY BACTERIAL REGULATORY PROTEIN"/>
    <property type="match status" value="1"/>
</dbReference>
<dbReference type="InterPro" id="IPR047761">
    <property type="entry name" value="NadS-like"/>
</dbReference>
<protein>
    <submittedName>
        <fullName evidence="4">NadS family protein</fullName>
    </submittedName>
</protein>
<evidence type="ECO:0000313" key="4">
    <source>
        <dbReference type="EMBL" id="MDC9590749.1"/>
    </source>
</evidence>
<name>A0ABT5LI17_9GAMM</name>
<proteinExistence type="predicted"/>
<reference evidence="4 5" key="1">
    <citation type="submission" date="2023-02" db="EMBL/GenBank/DDBJ databases">
        <title>Entomopathogenic bacteria.</title>
        <authorList>
            <person name="Machado R.A."/>
        </authorList>
    </citation>
    <scope>NUCLEOTIDE SEQUENCE [LARGE SCALE GENOMIC DNA]</scope>
    <source>
        <strain evidence="4 5">XENO-10</strain>
    </source>
</reference>
<keyword evidence="1" id="KW-0805">Transcription regulation</keyword>
<evidence type="ECO:0000256" key="3">
    <source>
        <dbReference type="ARBA" id="ARBA00023163"/>
    </source>
</evidence>